<proteinExistence type="predicted"/>
<comment type="caution">
    <text evidence="1">The sequence shown here is derived from an EMBL/GenBank/DDBJ whole genome shotgun (WGS) entry which is preliminary data.</text>
</comment>
<dbReference type="Pfam" id="PF11248">
    <property type="entry name" value="DUF3046"/>
    <property type="match status" value="1"/>
</dbReference>
<evidence type="ECO:0000313" key="2">
    <source>
        <dbReference type="Proteomes" id="UP001387100"/>
    </source>
</evidence>
<reference evidence="1 2" key="1">
    <citation type="journal article" date="2017" name="Int. J. Syst. Evol. Microbiol.">
        <title>Pseudokineococcus basanitobsidens sp. nov., isolated from volcanic rock.</title>
        <authorList>
            <person name="Lee D.W."/>
            <person name="Park M.Y."/>
            <person name="Kim J.J."/>
            <person name="Kim B.S."/>
        </authorList>
    </citation>
    <scope>NUCLEOTIDE SEQUENCE [LARGE SCALE GENOMIC DNA]</scope>
    <source>
        <strain evidence="1 2">DSM 103726</strain>
    </source>
</reference>
<keyword evidence="2" id="KW-1185">Reference proteome</keyword>
<sequence>MRLSEFWRLMDEEFGAGYARSVASSQVVGALGSRTPDEALEGGVPPREVWAAVCEVMDVPPERRLGRDPAVRRR</sequence>
<dbReference type="EMBL" id="JBBIAA010000005">
    <property type="protein sequence ID" value="MEJ5945111.1"/>
    <property type="molecule type" value="Genomic_DNA"/>
</dbReference>
<dbReference type="RefSeq" id="WP_339574493.1">
    <property type="nucleotide sequence ID" value="NZ_JBBIAA010000005.1"/>
</dbReference>
<dbReference type="Proteomes" id="UP001387100">
    <property type="component" value="Unassembled WGS sequence"/>
</dbReference>
<organism evidence="1 2">
    <name type="scientific">Pseudokineococcus basanitobsidens</name>
    <dbReference type="NCBI Taxonomy" id="1926649"/>
    <lineage>
        <taxon>Bacteria</taxon>
        <taxon>Bacillati</taxon>
        <taxon>Actinomycetota</taxon>
        <taxon>Actinomycetes</taxon>
        <taxon>Kineosporiales</taxon>
        <taxon>Kineosporiaceae</taxon>
        <taxon>Pseudokineococcus</taxon>
    </lineage>
</organism>
<accession>A0ABU8RJ84</accession>
<protein>
    <submittedName>
        <fullName evidence="1">DUF3046 domain-containing protein</fullName>
    </submittedName>
</protein>
<dbReference type="InterPro" id="IPR021408">
    <property type="entry name" value="DUF3046"/>
</dbReference>
<evidence type="ECO:0000313" key="1">
    <source>
        <dbReference type="EMBL" id="MEJ5945111.1"/>
    </source>
</evidence>
<name>A0ABU8RJ84_9ACTN</name>
<gene>
    <name evidence="1" type="ORF">WDZ17_07345</name>
</gene>